<sequence>MNTPLPAPLILPFHGNTPKIDPSAFVAPGAVLIGDVEIGPDASVWYGCILRGDTNKIVVGRGSNVQDGTICHVDKASRGGTPVLIGENVLVGHRCMLHGCRVEDGGFVGMGATMLDEAVVESGAFLAAGAFLSNRKRVPSGELWGGMPARKLRDLKEGEDKMALMGAAFYVEEARQHREAIEQAGG</sequence>
<organism evidence="1 2">
    <name type="scientific">Parvularcula maris</name>
    <dbReference type="NCBI Taxonomy" id="2965077"/>
    <lineage>
        <taxon>Bacteria</taxon>
        <taxon>Pseudomonadati</taxon>
        <taxon>Pseudomonadota</taxon>
        <taxon>Alphaproteobacteria</taxon>
        <taxon>Parvularculales</taxon>
        <taxon>Parvularculaceae</taxon>
        <taxon>Parvularcula</taxon>
    </lineage>
</organism>
<dbReference type="SUPFAM" id="SSF51161">
    <property type="entry name" value="Trimeric LpxA-like enzymes"/>
    <property type="match status" value="1"/>
</dbReference>
<accession>A0A9X2LBF0</accession>
<dbReference type="PANTHER" id="PTHR13061:SF29">
    <property type="entry name" value="GAMMA CARBONIC ANHYDRASE-LIKE 1, MITOCHONDRIAL-RELATED"/>
    <property type="match status" value="1"/>
</dbReference>
<dbReference type="Proteomes" id="UP001142610">
    <property type="component" value="Unassembled WGS sequence"/>
</dbReference>
<proteinExistence type="predicted"/>
<comment type="caution">
    <text evidence="1">The sequence shown here is derived from an EMBL/GenBank/DDBJ whole genome shotgun (WGS) entry which is preliminary data.</text>
</comment>
<dbReference type="InterPro" id="IPR011004">
    <property type="entry name" value="Trimer_LpxA-like_sf"/>
</dbReference>
<dbReference type="Gene3D" id="2.160.10.10">
    <property type="entry name" value="Hexapeptide repeat proteins"/>
    <property type="match status" value="1"/>
</dbReference>
<protein>
    <submittedName>
        <fullName evidence="1">Gamma carbonic anhydrase family protein</fullName>
    </submittedName>
</protein>
<gene>
    <name evidence="1" type="ORF">NOG11_13460</name>
</gene>
<dbReference type="CDD" id="cd04645">
    <property type="entry name" value="LbH_gamma_CA_like"/>
    <property type="match status" value="1"/>
</dbReference>
<dbReference type="EMBL" id="JANIBC010000017">
    <property type="protein sequence ID" value="MCQ8186388.1"/>
    <property type="molecule type" value="Genomic_DNA"/>
</dbReference>
<dbReference type="InterPro" id="IPR050484">
    <property type="entry name" value="Transf_Hexapept/Carb_Anhydrase"/>
</dbReference>
<dbReference type="RefSeq" id="WP_256620304.1">
    <property type="nucleotide sequence ID" value="NZ_JANIBC010000017.1"/>
</dbReference>
<reference evidence="1" key="1">
    <citation type="submission" date="2022-07" db="EMBL/GenBank/DDBJ databases">
        <title>Parvularcula maris sp. nov., an algicidal bacterium isolated from seawater.</title>
        <authorList>
            <person name="Li F."/>
        </authorList>
    </citation>
    <scope>NUCLEOTIDE SEQUENCE</scope>
    <source>
        <strain evidence="1">BGMRC 0090</strain>
    </source>
</reference>
<dbReference type="AlphaFoldDB" id="A0A9X2LBF0"/>
<evidence type="ECO:0000313" key="1">
    <source>
        <dbReference type="EMBL" id="MCQ8186388.1"/>
    </source>
</evidence>
<dbReference type="InterPro" id="IPR047324">
    <property type="entry name" value="LbH_gamma_CA-like"/>
</dbReference>
<dbReference type="PANTHER" id="PTHR13061">
    <property type="entry name" value="DYNACTIN SUBUNIT P25"/>
    <property type="match status" value="1"/>
</dbReference>
<evidence type="ECO:0000313" key="2">
    <source>
        <dbReference type="Proteomes" id="UP001142610"/>
    </source>
</evidence>
<name>A0A9X2LBF0_9PROT</name>
<keyword evidence="2" id="KW-1185">Reference proteome</keyword>